<dbReference type="EMBL" id="CP012752">
    <property type="protein sequence ID" value="ALG10956.1"/>
    <property type="molecule type" value="Genomic_DNA"/>
</dbReference>
<sequence>MTADHATRFAASFAALLAAHQVADYWVQTDHQATNKGRHGSPAANAIGRSACVAHIVSYSAVSTAAVAGIGRMLRLGASWRGILAGQAISAVSHYWADRRFPLRGLAGRLGKLDYHDHGGDAMLDQSWHIGWLALAALATAVVTPSTVDS</sequence>
<keyword evidence="2" id="KW-1185">Reference proteome</keyword>
<protein>
    <recommendedName>
        <fullName evidence="3">DUF3307 domain-containing protein</fullName>
    </recommendedName>
</protein>
<accession>A0A0N9I7R7</accession>
<dbReference type="STRING" id="860235.AOZ06_32355"/>
<dbReference type="RefSeq" id="WP_054292858.1">
    <property type="nucleotide sequence ID" value="NZ_CP012752.1"/>
</dbReference>
<evidence type="ECO:0008006" key="3">
    <source>
        <dbReference type="Google" id="ProtNLM"/>
    </source>
</evidence>
<reference evidence="1 2" key="1">
    <citation type="submission" date="2015-07" db="EMBL/GenBank/DDBJ databases">
        <title>Genome sequencing of Kibdelosporangium phytohabitans.</title>
        <authorList>
            <person name="Qin S."/>
            <person name="Xing K."/>
        </authorList>
    </citation>
    <scope>NUCLEOTIDE SEQUENCE [LARGE SCALE GENOMIC DNA]</scope>
    <source>
        <strain evidence="1 2">KLBMP1111</strain>
    </source>
</reference>
<dbReference type="OrthoDB" id="3542456at2"/>
<evidence type="ECO:0000313" key="2">
    <source>
        <dbReference type="Proteomes" id="UP000063699"/>
    </source>
</evidence>
<proteinExistence type="predicted"/>
<dbReference type="Proteomes" id="UP000063699">
    <property type="component" value="Chromosome"/>
</dbReference>
<evidence type="ECO:0000313" key="1">
    <source>
        <dbReference type="EMBL" id="ALG10956.1"/>
    </source>
</evidence>
<organism evidence="1 2">
    <name type="scientific">Kibdelosporangium phytohabitans</name>
    <dbReference type="NCBI Taxonomy" id="860235"/>
    <lineage>
        <taxon>Bacteria</taxon>
        <taxon>Bacillati</taxon>
        <taxon>Actinomycetota</taxon>
        <taxon>Actinomycetes</taxon>
        <taxon>Pseudonocardiales</taxon>
        <taxon>Pseudonocardiaceae</taxon>
        <taxon>Kibdelosporangium</taxon>
    </lineage>
</organism>
<dbReference type="AlphaFoldDB" id="A0A0N9I7R7"/>
<name>A0A0N9I7R7_9PSEU</name>
<gene>
    <name evidence="1" type="ORF">AOZ06_32355</name>
</gene>
<dbReference type="KEGG" id="kphy:AOZ06_32355"/>